<dbReference type="OrthoDB" id="598065at2"/>
<dbReference type="EMBL" id="MSCL01000001">
    <property type="protein sequence ID" value="PQJ75837.1"/>
    <property type="molecule type" value="Genomic_DNA"/>
</dbReference>
<dbReference type="InterPro" id="IPR036873">
    <property type="entry name" value="Rhodanese-like_dom_sf"/>
</dbReference>
<sequence length="165" mass="19106">MKYNLLLFLLISSISFFGQEKLDKLLNKWNTRNVPYISVETLKTTKEKTIILDAREESEFNVSHLKNAICVGYNNFDLKETIAKLPKDKTEKIVVYCSLGIRSETIAHKLIQAGYTNVFNLYGGIFEWKNKDFQVVDATGNETEKVHAFNKSWSKWLQKGVKVYE</sequence>
<dbReference type="SUPFAM" id="SSF52821">
    <property type="entry name" value="Rhodanese/Cell cycle control phosphatase"/>
    <property type="match status" value="1"/>
</dbReference>
<dbReference type="Pfam" id="PF00581">
    <property type="entry name" value="Rhodanese"/>
    <property type="match status" value="1"/>
</dbReference>
<dbReference type="PROSITE" id="PS50206">
    <property type="entry name" value="RHODANESE_3"/>
    <property type="match status" value="1"/>
</dbReference>
<dbReference type="Proteomes" id="UP000237608">
    <property type="component" value="Unassembled WGS sequence"/>
</dbReference>
<evidence type="ECO:0000313" key="3">
    <source>
        <dbReference type="Proteomes" id="UP000237608"/>
    </source>
</evidence>
<dbReference type="AlphaFoldDB" id="A0A2S7WE23"/>
<dbReference type="Gene3D" id="3.40.250.10">
    <property type="entry name" value="Rhodanese-like domain"/>
    <property type="match status" value="1"/>
</dbReference>
<dbReference type="InterPro" id="IPR050229">
    <property type="entry name" value="GlpE_sulfurtransferase"/>
</dbReference>
<proteinExistence type="predicted"/>
<feature type="domain" description="Rhodanese" evidence="1">
    <location>
        <begin position="45"/>
        <end position="137"/>
    </location>
</feature>
<dbReference type="PANTHER" id="PTHR43031">
    <property type="entry name" value="FAD-DEPENDENT OXIDOREDUCTASE"/>
    <property type="match status" value="1"/>
</dbReference>
<dbReference type="InterPro" id="IPR001763">
    <property type="entry name" value="Rhodanese-like_dom"/>
</dbReference>
<organism evidence="2 3">
    <name type="scientific">Polaribacter gangjinensis</name>
    <dbReference type="NCBI Taxonomy" id="574710"/>
    <lineage>
        <taxon>Bacteria</taxon>
        <taxon>Pseudomonadati</taxon>
        <taxon>Bacteroidota</taxon>
        <taxon>Flavobacteriia</taxon>
        <taxon>Flavobacteriales</taxon>
        <taxon>Flavobacteriaceae</taxon>
    </lineage>
</organism>
<evidence type="ECO:0000313" key="2">
    <source>
        <dbReference type="EMBL" id="PQJ75837.1"/>
    </source>
</evidence>
<gene>
    <name evidence="2" type="ORF">BTO13_11670</name>
</gene>
<keyword evidence="3" id="KW-1185">Reference proteome</keyword>
<reference evidence="2 3" key="1">
    <citation type="submission" date="2016-12" db="EMBL/GenBank/DDBJ databases">
        <title>Trade-off between light-utilization and light-protection in marine flavobacteria.</title>
        <authorList>
            <person name="Kumagai Y."/>
            <person name="Yoshizawa S."/>
            <person name="Kogure K."/>
            <person name="Iwasaki W."/>
        </authorList>
    </citation>
    <scope>NUCLEOTIDE SEQUENCE [LARGE SCALE GENOMIC DNA]</scope>
    <source>
        <strain evidence="2 3">KCTC 22729</strain>
    </source>
</reference>
<dbReference type="PANTHER" id="PTHR43031:SF1">
    <property type="entry name" value="PYRIDINE NUCLEOTIDE-DISULPHIDE OXIDOREDUCTASE"/>
    <property type="match status" value="1"/>
</dbReference>
<dbReference type="SMART" id="SM00450">
    <property type="entry name" value="RHOD"/>
    <property type="match status" value="1"/>
</dbReference>
<evidence type="ECO:0000259" key="1">
    <source>
        <dbReference type="PROSITE" id="PS50206"/>
    </source>
</evidence>
<dbReference type="CDD" id="cd00158">
    <property type="entry name" value="RHOD"/>
    <property type="match status" value="1"/>
</dbReference>
<comment type="caution">
    <text evidence="2">The sequence shown here is derived from an EMBL/GenBank/DDBJ whole genome shotgun (WGS) entry which is preliminary data.</text>
</comment>
<protein>
    <submittedName>
        <fullName evidence="2">Rhodanese</fullName>
    </submittedName>
</protein>
<accession>A0A2S7WE23</accession>
<dbReference type="RefSeq" id="WP_105046991.1">
    <property type="nucleotide sequence ID" value="NZ_CP150662.1"/>
</dbReference>
<name>A0A2S7WE23_9FLAO</name>
<dbReference type="NCBIfam" id="NF045521">
    <property type="entry name" value="rhoda_near_glyco"/>
    <property type="match status" value="1"/>
</dbReference>